<comment type="subcellular location">
    <subcellularLocation>
        <location evidence="1 9">Golgi apparatus membrane</location>
        <topology evidence="1 9">Single-pass type II membrane protein</topology>
    </subcellularLocation>
</comment>
<comment type="similarity">
    <text evidence="2 9">Belongs to the sulfotransferase 2 family.</text>
</comment>
<dbReference type="GO" id="GO:0008146">
    <property type="term" value="F:sulfotransferase activity"/>
    <property type="evidence" value="ECO:0007669"/>
    <property type="project" value="InterPro"/>
</dbReference>
<dbReference type="AlphaFoldDB" id="A0AAE1PAF8"/>
<evidence type="ECO:0000313" key="10">
    <source>
        <dbReference type="EMBL" id="KAK4303746.1"/>
    </source>
</evidence>
<keyword evidence="5" id="KW-1133">Transmembrane helix</keyword>
<dbReference type="PANTHER" id="PTHR12137:SF54">
    <property type="entry name" value="CARBOHYDRATE SULFOTRANSFERASE"/>
    <property type="match status" value="1"/>
</dbReference>
<evidence type="ECO:0000313" key="11">
    <source>
        <dbReference type="Proteomes" id="UP001292094"/>
    </source>
</evidence>
<keyword evidence="8 9" id="KW-0325">Glycoprotein</keyword>
<evidence type="ECO:0000256" key="3">
    <source>
        <dbReference type="ARBA" id="ARBA00022679"/>
    </source>
</evidence>
<sequence length="187" mass="21707">MTVRHPLSRLVSAFRDKFGGGNTLVKAMHPSKYRVFWRPALKALGKSNKKAPIQFTFAEFLQFALYTRPTNTHWRSMAEICSPCSLSYQYILKLETFSEDLAFLAVKLNITRVINIHQRNNQKGEKTTDDTRTTRSTTDHLTLDPAYVKYYLQLPPRLLANVIKKYRLDLELFGYKIPPALVNRIRI</sequence>
<keyword evidence="7" id="KW-0472">Membrane</keyword>
<dbReference type="GO" id="GO:0016051">
    <property type="term" value="P:carbohydrate biosynthetic process"/>
    <property type="evidence" value="ECO:0007669"/>
    <property type="project" value="InterPro"/>
</dbReference>
<evidence type="ECO:0000256" key="5">
    <source>
        <dbReference type="ARBA" id="ARBA00022989"/>
    </source>
</evidence>
<evidence type="ECO:0000256" key="9">
    <source>
        <dbReference type="RuleBase" id="RU364020"/>
    </source>
</evidence>
<evidence type="ECO:0000256" key="2">
    <source>
        <dbReference type="ARBA" id="ARBA00006339"/>
    </source>
</evidence>
<reference evidence="10" key="1">
    <citation type="submission" date="2023-11" db="EMBL/GenBank/DDBJ databases">
        <title>Genome assemblies of two species of porcelain crab, Petrolisthes cinctipes and Petrolisthes manimaculis (Anomura: Porcellanidae).</title>
        <authorList>
            <person name="Angst P."/>
        </authorList>
    </citation>
    <scope>NUCLEOTIDE SEQUENCE</scope>
    <source>
        <strain evidence="10">PB745_02</strain>
        <tissue evidence="10">Gill</tissue>
    </source>
</reference>
<dbReference type="Pfam" id="PF03567">
    <property type="entry name" value="Sulfotransfer_2"/>
    <property type="match status" value="1"/>
</dbReference>
<dbReference type="EC" id="2.8.2.-" evidence="9"/>
<keyword evidence="4" id="KW-0812">Transmembrane</keyword>
<dbReference type="PANTHER" id="PTHR12137">
    <property type="entry name" value="CARBOHYDRATE SULFOTRANSFERASE"/>
    <property type="match status" value="1"/>
</dbReference>
<keyword evidence="11" id="KW-1185">Reference proteome</keyword>
<evidence type="ECO:0000256" key="4">
    <source>
        <dbReference type="ARBA" id="ARBA00022692"/>
    </source>
</evidence>
<dbReference type="InterPro" id="IPR018011">
    <property type="entry name" value="Carb_sulfotrans_8-10"/>
</dbReference>
<keyword evidence="9" id="KW-0119">Carbohydrate metabolism</keyword>
<organism evidence="10 11">
    <name type="scientific">Petrolisthes manimaculis</name>
    <dbReference type="NCBI Taxonomy" id="1843537"/>
    <lineage>
        <taxon>Eukaryota</taxon>
        <taxon>Metazoa</taxon>
        <taxon>Ecdysozoa</taxon>
        <taxon>Arthropoda</taxon>
        <taxon>Crustacea</taxon>
        <taxon>Multicrustacea</taxon>
        <taxon>Malacostraca</taxon>
        <taxon>Eumalacostraca</taxon>
        <taxon>Eucarida</taxon>
        <taxon>Decapoda</taxon>
        <taxon>Pleocyemata</taxon>
        <taxon>Anomura</taxon>
        <taxon>Galatheoidea</taxon>
        <taxon>Porcellanidae</taxon>
        <taxon>Petrolisthes</taxon>
    </lineage>
</organism>
<dbReference type="GO" id="GO:0000139">
    <property type="term" value="C:Golgi membrane"/>
    <property type="evidence" value="ECO:0007669"/>
    <property type="project" value="UniProtKB-SubCell"/>
</dbReference>
<dbReference type="EMBL" id="JAWZYT010002536">
    <property type="protein sequence ID" value="KAK4303746.1"/>
    <property type="molecule type" value="Genomic_DNA"/>
</dbReference>
<gene>
    <name evidence="10" type="ORF">Pmani_024267</name>
</gene>
<evidence type="ECO:0000256" key="1">
    <source>
        <dbReference type="ARBA" id="ARBA00004323"/>
    </source>
</evidence>
<evidence type="ECO:0000256" key="7">
    <source>
        <dbReference type="ARBA" id="ARBA00023136"/>
    </source>
</evidence>
<proteinExistence type="inferred from homology"/>
<keyword evidence="9" id="KW-0735">Signal-anchor</keyword>
<keyword evidence="6 9" id="KW-0333">Golgi apparatus</keyword>
<evidence type="ECO:0000256" key="8">
    <source>
        <dbReference type="ARBA" id="ARBA00023180"/>
    </source>
</evidence>
<accession>A0AAE1PAF8</accession>
<protein>
    <recommendedName>
        <fullName evidence="9">Carbohydrate sulfotransferase</fullName>
        <ecNumber evidence="9">2.8.2.-</ecNumber>
    </recommendedName>
</protein>
<comment type="caution">
    <text evidence="10">The sequence shown here is derived from an EMBL/GenBank/DDBJ whole genome shotgun (WGS) entry which is preliminary data.</text>
</comment>
<evidence type="ECO:0000256" key="6">
    <source>
        <dbReference type="ARBA" id="ARBA00023034"/>
    </source>
</evidence>
<name>A0AAE1PAF8_9EUCA</name>
<dbReference type="InterPro" id="IPR005331">
    <property type="entry name" value="Sulfotransferase"/>
</dbReference>
<keyword evidence="3 9" id="KW-0808">Transferase</keyword>
<dbReference type="Proteomes" id="UP001292094">
    <property type="component" value="Unassembled WGS sequence"/>
</dbReference>